<dbReference type="SUPFAM" id="SSF51735">
    <property type="entry name" value="NAD(P)-binding Rossmann-fold domains"/>
    <property type="match status" value="1"/>
</dbReference>
<protein>
    <submittedName>
        <fullName evidence="7">Testosterone 17-beta-dehydrogenase 3</fullName>
    </submittedName>
</protein>
<dbReference type="eggNOG" id="ENOG502QRPU">
    <property type="taxonomic scope" value="Eukaryota"/>
</dbReference>
<evidence type="ECO:0000256" key="2">
    <source>
        <dbReference type="ARBA" id="ARBA00006484"/>
    </source>
</evidence>
<dbReference type="Gene3D" id="3.40.50.720">
    <property type="entry name" value="NAD(P)-binding Rossmann-like Domain"/>
    <property type="match status" value="1"/>
</dbReference>
<dbReference type="OrthoDB" id="47007at2759"/>
<evidence type="ECO:0000256" key="1">
    <source>
        <dbReference type="ARBA" id="ARBA00004240"/>
    </source>
</evidence>
<dbReference type="PANTHER" id="PTHR43899">
    <property type="entry name" value="RH59310P"/>
    <property type="match status" value="1"/>
</dbReference>
<feature type="transmembrane region" description="Helical" evidence="6">
    <location>
        <begin position="6"/>
        <end position="30"/>
    </location>
</feature>
<sequence>MIWEKVFASIGILTVVCILLNLLSVTYKFLRPSRLHKFLHDGEQTYAFITGATDGVGRSMAYELAKNGFNLVLHGRNNEKLQSITEDLHKQYPDIQTRQYMCDASKDLLEPSRMSALYKAVEGIHLSILINNVGGMGCLPPSCLFQAYESYTGEQIDTVLNVNLRFMAQLTRILIPLLDHTASKTTAGKKRQPSLIVNVASVGARGSPYLTVYAGAKAFVASFSNSLSMEMQMDGKDINVQALIVGETRSGSYNVKEGMMVPHSNSLARSALKMVGSDRETFVSGCLPHWIAKISVQIMPVYVSNMLFMSTIKKLKADHEKRIASITG</sequence>
<dbReference type="InterPro" id="IPR036291">
    <property type="entry name" value="NAD(P)-bd_dom_sf"/>
</dbReference>
<dbReference type="AlphaFoldDB" id="E4UNU1"/>
<dbReference type="InParanoid" id="E4UNU1"/>
<comment type="subcellular location">
    <subcellularLocation>
        <location evidence="1">Endoplasmic reticulum</location>
    </subcellularLocation>
</comment>
<dbReference type="Proteomes" id="UP000002669">
    <property type="component" value="Unassembled WGS sequence"/>
</dbReference>
<keyword evidence="4" id="KW-0560">Oxidoreductase</keyword>
<dbReference type="PANTHER" id="PTHR43899:SF13">
    <property type="entry name" value="RH59310P"/>
    <property type="match status" value="1"/>
</dbReference>
<gene>
    <name evidence="7" type="ORF">MGYG_02708</name>
</gene>
<organism evidence="8">
    <name type="scientific">Arthroderma gypseum (strain ATCC MYA-4604 / CBS 118893)</name>
    <name type="common">Microsporum gypseum</name>
    <dbReference type="NCBI Taxonomy" id="535722"/>
    <lineage>
        <taxon>Eukaryota</taxon>
        <taxon>Fungi</taxon>
        <taxon>Dikarya</taxon>
        <taxon>Ascomycota</taxon>
        <taxon>Pezizomycotina</taxon>
        <taxon>Eurotiomycetes</taxon>
        <taxon>Eurotiomycetidae</taxon>
        <taxon>Onygenales</taxon>
        <taxon>Arthrodermataceae</taxon>
        <taxon>Nannizzia</taxon>
    </lineage>
</organism>
<dbReference type="GO" id="GO:0005783">
    <property type="term" value="C:endoplasmic reticulum"/>
    <property type="evidence" value="ECO:0007669"/>
    <property type="project" value="UniProtKB-SubCell"/>
</dbReference>
<dbReference type="HOGENOM" id="CLU_010194_38_2_1"/>
<accession>E4UNU1</accession>
<dbReference type="PIRSF" id="PIRSF000126">
    <property type="entry name" value="11-beta-HSD1"/>
    <property type="match status" value="1"/>
</dbReference>
<dbReference type="VEuPathDB" id="FungiDB:MGYG_02708"/>
<dbReference type="InterPro" id="IPR002347">
    <property type="entry name" value="SDR_fam"/>
</dbReference>
<proteinExistence type="inferred from homology"/>
<dbReference type="GO" id="GO:0016491">
    <property type="term" value="F:oxidoreductase activity"/>
    <property type="evidence" value="ECO:0007669"/>
    <property type="project" value="UniProtKB-KW"/>
</dbReference>
<keyword evidence="8" id="KW-1185">Reference proteome</keyword>
<dbReference type="OMA" id="GFNVFLH"/>
<dbReference type="InterPro" id="IPR020904">
    <property type="entry name" value="Sc_DH/Rdtase_CS"/>
</dbReference>
<dbReference type="EMBL" id="DS989823">
    <property type="protein sequence ID" value="EFQ99694.1"/>
    <property type="molecule type" value="Genomic_DNA"/>
</dbReference>
<evidence type="ECO:0000256" key="4">
    <source>
        <dbReference type="ARBA" id="ARBA00023002"/>
    </source>
</evidence>
<dbReference type="InterPro" id="IPR051019">
    <property type="entry name" value="VLCFA-Steroid_DH"/>
</dbReference>
<dbReference type="PRINTS" id="PR00081">
    <property type="entry name" value="GDHRDH"/>
</dbReference>
<dbReference type="PROSITE" id="PS00061">
    <property type="entry name" value="ADH_SHORT"/>
    <property type="match status" value="1"/>
</dbReference>
<keyword evidence="6" id="KW-1133">Transmembrane helix</keyword>
<evidence type="ECO:0000313" key="8">
    <source>
        <dbReference type="Proteomes" id="UP000002669"/>
    </source>
</evidence>
<dbReference type="Pfam" id="PF00106">
    <property type="entry name" value="adh_short"/>
    <property type="match status" value="1"/>
</dbReference>
<evidence type="ECO:0000256" key="5">
    <source>
        <dbReference type="RuleBase" id="RU000363"/>
    </source>
</evidence>
<dbReference type="GeneID" id="10030483"/>
<keyword evidence="3" id="KW-0521">NADP</keyword>
<evidence type="ECO:0000256" key="3">
    <source>
        <dbReference type="ARBA" id="ARBA00022857"/>
    </source>
</evidence>
<dbReference type="PRINTS" id="PR00080">
    <property type="entry name" value="SDRFAMILY"/>
</dbReference>
<keyword evidence="6" id="KW-0812">Transmembrane</keyword>
<evidence type="ECO:0000256" key="6">
    <source>
        <dbReference type="SAM" id="Phobius"/>
    </source>
</evidence>
<dbReference type="STRING" id="535722.E4UNU1"/>
<name>E4UNU1_ARTGP</name>
<reference evidence="8" key="1">
    <citation type="journal article" date="2012" name="MBio">
        <title>Comparative genome analysis of Trichophyton rubrum and related dermatophytes reveals candidate genes involved in infection.</title>
        <authorList>
            <person name="Martinez D.A."/>
            <person name="Oliver B.G."/>
            <person name="Graeser Y."/>
            <person name="Goldberg J.M."/>
            <person name="Li W."/>
            <person name="Martinez-Rossi N.M."/>
            <person name="Monod M."/>
            <person name="Shelest E."/>
            <person name="Barton R.C."/>
            <person name="Birch E."/>
            <person name="Brakhage A.A."/>
            <person name="Chen Z."/>
            <person name="Gurr S.J."/>
            <person name="Heiman D."/>
            <person name="Heitman J."/>
            <person name="Kosti I."/>
            <person name="Rossi A."/>
            <person name="Saif S."/>
            <person name="Samalova M."/>
            <person name="Saunders C.W."/>
            <person name="Shea T."/>
            <person name="Summerbell R.C."/>
            <person name="Xu J."/>
            <person name="Young S."/>
            <person name="Zeng Q."/>
            <person name="Birren B.W."/>
            <person name="Cuomo C.A."/>
            <person name="White T.C."/>
        </authorList>
    </citation>
    <scope>NUCLEOTIDE SEQUENCE [LARGE SCALE GENOMIC DNA]</scope>
    <source>
        <strain evidence="8">ATCC MYA-4604 / CBS 118893</strain>
    </source>
</reference>
<keyword evidence="6" id="KW-0472">Membrane</keyword>
<comment type="similarity">
    <text evidence="2 5">Belongs to the short-chain dehydrogenases/reductases (SDR) family.</text>
</comment>
<evidence type="ECO:0000313" key="7">
    <source>
        <dbReference type="EMBL" id="EFQ99694.1"/>
    </source>
</evidence>
<dbReference type="RefSeq" id="XP_003175177.1">
    <property type="nucleotide sequence ID" value="XM_003175129.1"/>
</dbReference>